<dbReference type="Proteomes" id="UP000183063">
    <property type="component" value="Unassembled WGS sequence"/>
</dbReference>
<organism evidence="3 5">
    <name type="scientific">Rhizobium tibeticum</name>
    <dbReference type="NCBI Taxonomy" id="501024"/>
    <lineage>
        <taxon>Bacteria</taxon>
        <taxon>Pseudomonadati</taxon>
        <taxon>Pseudomonadota</taxon>
        <taxon>Alphaproteobacteria</taxon>
        <taxon>Hyphomicrobiales</taxon>
        <taxon>Rhizobiaceae</taxon>
        <taxon>Rhizobium/Agrobacterium group</taxon>
        <taxon>Rhizobium</taxon>
    </lineage>
</organism>
<dbReference type="InterPro" id="IPR002347">
    <property type="entry name" value="SDR_fam"/>
</dbReference>
<dbReference type="PANTHER" id="PTHR42879">
    <property type="entry name" value="3-OXOACYL-(ACYL-CARRIER-PROTEIN) REDUCTASE"/>
    <property type="match status" value="1"/>
</dbReference>
<dbReference type="PRINTS" id="PR00081">
    <property type="entry name" value="GDHRDH"/>
</dbReference>
<dbReference type="Proteomes" id="UP000198939">
    <property type="component" value="Unassembled WGS sequence"/>
</dbReference>
<gene>
    <name evidence="3" type="primary">fabG_20</name>
    <name evidence="3" type="ORF">RTCCBAU85039_6426</name>
    <name evidence="4" type="ORF">SAMN05216228_10707</name>
</gene>
<dbReference type="GO" id="GO:0004316">
    <property type="term" value="F:3-oxoacyl-[acyl-carrier-protein] reductase (NADPH) activity"/>
    <property type="evidence" value="ECO:0007669"/>
    <property type="project" value="UniProtKB-EC"/>
</dbReference>
<dbReference type="EMBL" id="FNXB01000073">
    <property type="protein sequence ID" value="SEI20607.1"/>
    <property type="molecule type" value="Genomic_DNA"/>
</dbReference>
<dbReference type="Pfam" id="PF00106">
    <property type="entry name" value="adh_short"/>
    <property type="match status" value="1"/>
</dbReference>
<reference evidence="5" key="1">
    <citation type="submission" date="2016-10" db="EMBL/GenBank/DDBJ databases">
        <authorList>
            <person name="Wibberg D."/>
        </authorList>
    </citation>
    <scope>NUCLEOTIDE SEQUENCE [LARGE SCALE GENOMIC DNA]</scope>
</reference>
<proteinExistence type="inferred from homology"/>
<dbReference type="InterPro" id="IPR050259">
    <property type="entry name" value="SDR"/>
</dbReference>
<comment type="similarity">
    <text evidence="1">Belongs to the short-chain dehydrogenases/reductases (SDR) family.</text>
</comment>
<dbReference type="PANTHER" id="PTHR42879:SF2">
    <property type="entry name" value="3-OXOACYL-[ACYL-CARRIER-PROTEIN] REDUCTASE FABG"/>
    <property type="match status" value="1"/>
</dbReference>
<evidence type="ECO:0000313" key="5">
    <source>
        <dbReference type="Proteomes" id="UP000183063"/>
    </source>
</evidence>
<keyword evidence="6" id="KW-1185">Reference proteome</keyword>
<reference evidence="4 6" key="2">
    <citation type="submission" date="2016-10" db="EMBL/GenBank/DDBJ databases">
        <authorList>
            <person name="Varghese N."/>
            <person name="Submissions S."/>
        </authorList>
    </citation>
    <scope>NUCLEOTIDE SEQUENCE [LARGE SCALE GENOMIC DNA]</scope>
    <source>
        <strain evidence="4 6">CGMCC 1.7071</strain>
    </source>
</reference>
<dbReference type="InterPro" id="IPR036291">
    <property type="entry name" value="NAD(P)-bd_dom_sf"/>
</dbReference>
<sequence>MFELNGRKALVAGASGAIGGAIARVLHAQCAVVGLHGARVEKLETLGAELEDRVKLFPANLANRDEVKALGQRAEADLEGVDILVSNAGITKDAARAHGRLRLGQCTGGQPHRHVPAYPRVHQANDAPPEWPDHQRQFGRGRHRLAVGDLACWRAAALSEAGATERLPGSVGRVHNATGIQVGKKET</sequence>
<dbReference type="AlphaFoldDB" id="A0A1H8WMD7"/>
<keyword evidence="2 3" id="KW-0560">Oxidoreductase</keyword>
<protein>
    <submittedName>
        <fullName evidence="3">3-oxoacyl-[acyl-carrier-protein] reductase FabG</fullName>
        <ecNumber evidence="3">1.1.1.100</ecNumber>
    </submittedName>
    <submittedName>
        <fullName evidence="4">Short chain dehydrogenase</fullName>
    </submittedName>
</protein>
<dbReference type="Gene3D" id="3.40.50.720">
    <property type="entry name" value="NAD(P)-binding Rossmann-like Domain"/>
    <property type="match status" value="1"/>
</dbReference>
<accession>A0A1H8WMD7</accession>
<evidence type="ECO:0000313" key="3">
    <source>
        <dbReference type="EMBL" id="SEI20607.1"/>
    </source>
</evidence>
<dbReference type="EMBL" id="FOCV01000070">
    <property type="protein sequence ID" value="SEP28759.1"/>
    <property type="molecule type" value="Genomic_DNA"/>
</dbReference>
<evidence type="ECO:0000256" key="2">
    <source>
        <dbReference type="ARBA" id="ARBA00023002"/>
    </source>
</evidence>
<dbReference type="SUPFAM" id="SSF51735">
    <property type="entry name" value="NAD(P)-binding Rossmann-fold domains"/>
    <property type="match status" value="1"/>
</dbReference>
<evidence type="ECO:0000313" key="4">
    <source>
        <dbReference type="EMBL" id="SEP28759.1"/>
    </source>
</evidence>
<dbReference type="STRING" id="501024.RTCCBAU85039_6426"/>
<reference evidence="3" key="3">
    <citation type="submission" date="2016-10" db="EMBL/GenBank/DDBJ databases">
        <authorList>
            <person name="de Groot N.N."/>
        </authorList>
    </citation>
    <scope>NUCLEOTIDE SEQUENCE [LARGE SCALE GENOMIC DNA]</scope>
    <source>
        <strain evidence="3">CCBAU85039</strain>
    </source>
</reference>
<name>A0A1H8WMD7_9HYPH</name>
<dbReference type="EC" id="1.1.1.100" evidence="3"/>
<evidence type="ECO:0000256" key="1">
    <source>
        <dbReference type="ARBA" id="ARBA00006484"/>
    </source>
</evidence>
<evidence type="ECO:0000313" key="6">
    <source>
        <dbReference type="Proteomes" id="UP000198939"/>
    </source>
</evidence>